<dbReference type="GO" id="GO:0005829">
    <property type="term" value="C:cytosol"/>
    <property type="evidence" value="ECO:0007669"/>
    <property type="project" value="TreeGrafter"/>
</dbReference>
<keyword evidence="3" id="KW-1185">Reference proteome</keyword>
<feature type="compositionally biased region" description="Polar residues" evidence="1">
    <location>
        <begin position="432"/>
        <end position="457"/>
    </location>
</feature>
<dbReference type="GO" id="GO:0008284">
    <property type="term" value="P:positive regulation of cell population proliferation"/>
    <property type="evidence" value="ECO:0007669"/>
    <property type="project" value="TreeGrafter"/>
</dbReference>
<dbReference type="AlphaFoldDB" id="A0AAN7SB48"/>
<accession>A0AAN7SB48</accession>
<sequence length="519" mass="57137">MSCTVQIKTRNSVKSKKVNNVVHRTTSETIRLGEPDLLSNSSRQLNTVISPPPLKQSSCSFQVTSVSVAQRTDYGDDSADDLDESHTDDISRVTDNETPSYSEDTCSRDAEDNYNGYCSALCSVTVIPSSSQYGLAIMPLSTTSSNDNSITNKASDETNTTESQGLSNSDIEVATSRFPGTRFKVVKVETSTPFRRGRWWCMDYLDQSPYAPKNAFTYKSSEGLEICSQLQYTMTATTMQAQPVEENVESGTNYSILNSIAPTQSTDTILTFPSCSISEKKTQRFIIHRDNELLKVQSHLHVPATNHQTKNKKNGTVPKQQNYCASCEQELANETINCQCSPSKQLEHSEICDLTKTELLESSINENLELDIDSLADLSLTNIIQNSLQQKLKESGTVSSYLAWELFSQTPLCAVTQNSHIFDKCLNENSSVSNRNKNDSSTGTTPFTTQANTSPTHDSLKVIDSNSAESDSANADASVMSTFPLISGRFSIFDDISILATRAIIDNFSNSFIMNISTV</sequence>
<reference evidence="3" key="1">
    <citation type="submission" date="2023-01" db="EMBL/GenBank/DDBJ databases">
        <title>Key to firefly adult light organ development and bioluminescence: homeobox transcription factors regulate luciferase expression and transportation to peroxisome.</title>
        <authorList>
            <person name="Fu X."/>
        </authorList>
    </citation>
    <scope>NUCLEOTIDE SEQUENCE [LARGE SCALE GENOMIC DNA]</scope>
</reference>
<dbReference type="GO" id="GO:0005634">
    <property type="term" value="C:nucleus"/>
    <property type="evidence" value="ECO:0007669"/>
    <property type="project" value="TreeGrafter"/>
</dbReference>
<dbReference type="GO" id="GO:0043066">
    <property type="term" value="P:negative regulation of apoptotic process"/>
    <property type="evidence" value="ECO:0007669"/>
    <property type="project" value="TreeGrafter"/>
</dbReference>
<feature type="region of interest" description="Disordered" evidence="1">
    <location>
        <begin position="72"/>
        <end position="107"/>
    </location>
</feature>
<dbReference type="Proteomes" id="UP001353858">
    <property type="component" value="Unassembled WGS sequence"/>
</dbReference>
<dbReference type="PANTHER" id="PTHR46745:SF1">
    <property type="entry name" value="TSC22 DOMAIN FAMILY PROTEIN 1"/>
    <property type="match status" value="1"/>
</dbReference>
<evidence type="ECO:0000313" key="2">
    <source>
        <dbReference type="EMBL" id="KAK4871814.1"/>
    </source>
</evidence>
<feature type="compositionally biased region" description="Polar residues" evidence="1">
    <location>
        <begin position="157"/>
        <end position="168"/>
    </location>
</feature>
<gene>
    <name evidence="2" type="ORF">RN001_015938</name>
</gene>
<dbReference type="PANTHER" id="PTHR46745">
    <property type="entry name" value="TSC22 DOMAIN FAMILY PROTEIN 1"/>
    <property type="match status" value="1"/>
</dbReference>
<proteinExistence type="predicted"/>
<evidence type="ECO:0000313" key="3">
    <source>
        <dbReference type="Proteomes" id="UP001353858"/>
    </source>
</evidence>
<feature type="region of interest" description="Disordered" evidence="1">
    <location>
        <begin position="432"/>
        <end position="461"/>
    </location>
</feature>
<feature type="compositionally biased region" description="Basic and acidic residues" evidence="1">
    <location>
        <begin position="84"/>
        <end position="95"/>
    </location>
</feature>
<name>A0AAN7SB48_9COLE</name>
<organism evidence="2 3">
    <name type="scientific">Aquatica leii</name>
    <dbReference type="NCBI Taxonomy" id="1421715"/>
    <lineage>
        <taxon>Eukaryota</taxon>
        <taxon>Metazoa</taxon>
        <taxon>Ecdysozoa</taxon>
        <taxon>Arthropoda</taxon>
        <taxon>Hexapoda</taxon>
        <taxon>Insecta</taxon>
        <taxon>Pterygota</taxon>
        <taxon>Neoptera</taxon>
        <taxon>Endopterygota</taxon>
        <taxon>Coleoptera</taxon>
        <taxon>Polyphaga</taxon>
        <taxon>Elateriformia</taxon>
        <taxon>Elateroidea</taxon>
        <taxon>Lampyridae</taxon>
        <taxon>Luciolinae</taxon>
        <taxon>Aquatica</taxon>
    </lineage>
</organism>
<evidence type="ECO:0000256" key="1">
    <source>
        <dbReference type="SAM" id="MobiDB-lite"/>
    </source>
</evidence>
<dbReference type="EMBL" id="JARPUR010000008">
    <property type="protein sequence ID" value="KAK4871814.1"/>
    <property type="molecule type" value="Genomic_DNA"/>
</dbReference>
<comment type="caution">
    <text evidence="2">The sequence shown here is derived from an EMBL/GenBank/DDBJ whole genome shotgun (WGS) entry which is preliminary data.</text>
</comment>
<protein>
    <submittedName>
        <fullName evidence="2">Uncharacterized protein</fullName>
    </submittedName>
</protein>
<feature type="region of interest" description="Disordered" evidence="1">
    <location>
        <begin position="144"/>
        <end position="168"/>
    </location>
</feature>